<dbReference type="GO" id="GO:0016158">
    <property type="term" value="F:inositol hexakisphosphate 3-phosphatase activity"/>
    <property type="evidence" value="ECO:0007669"/>
    <property type="project" value="InterPro"/>
</dbReference>
<feature type="domain" description="BPP" evidence="2">
    <location>
        <begin position="21"/>
        <end position="343"/>
    </location>
</feature>
<dbReference type="RefSeq" id="WP_369060425.1">
    <property type="nucleotide sequence ID" value="NZ_CP158375.1"/>
</dbReference>
<dbReference type="SUPFAM" id="SSF50956">
    <property type="entry name" value="Thermostable phytase (3-phytase)"/>
    <property type="match status" value="1"/>
</dbReference>
<dbReference type="Pfam" id="PF02333">
    <property type="entry name" value="Phytase"/>
    <property type="match status" value="1"/>
</dbReference>
<dbReference type="InterPro" id="IPR011042">
    <property type="entry name" value="6-blade_b-propeller_TolB-like"/>
</dbReference>
<evidence type="ECO:0000313" key="3">
    <source>
        <dbReference type="EMBL" id="XDO97300.1"/>
    </source>
</evidence>
<dbReference type="AlphaFoldDB" id="A0AB39KTP5"/>
<gene>
    <name evidence="3" type="ORF">ABOZ73_02455</name>
</gene>
<feature type="chain" id="PRO_5044221141" evidence="1">
    <location>
        <begin position="19"/>
        <end position="345"/>
    </location>
</feature>
<dbReference type="EMBL" id="CP158375">
    <property type="protein sequence ID" value="XDO97300.1"/>
    <property type="molecule type" value="Genomic_DNA"/>
</dbReference>
<name>A0AB39KTP5_9CAUL</name>
<dbReference type="PROSITE" id="PS51257">
    <property type="entry name" value="PROKAR_LIPOPROTEIN"/>
    <property type="match status" value="1"/>
</dbReference>
<sequence>MRNLLLIAASAAALAACATGPGPDKTPTVNVAMVRETDPVQSVDDAADDPAIWRNAADPAASLIVATDKKAGLVVYGLDGKRRDFKAAGRVNNVDLRDGVTINGKPGVLVVASDRNDPLNGALALFSLAPTGLLTELGKVPGVAGEAYGLCMWRAADQAVYAFLVMKDGAIAQVALDASGAAPTGKVVRTLKLGTQSEGCVADDRTGKLYVGEEDVGVWSFDAAATAPTTATAFAKVDRIKQFDDVEGLAIAAEGATGGWLIASSQGDNAFAVYKLEDAAYVGRFRIGGEGSESVQETDGLELAVGDFGPDFPGGIFVAQDGDNRPDPQNFKLTSWNRIKAALGL</sequence>
<evidence type="ECO:0000256" key="1">
    <source>
        <dbReference type="SAM" id="SignalP"/>
    </source>
</evidence>
<dbReference type="Gene3D" id="2.120.10.30">
    <property type="entry name" value="TolB, C-terminal domain"/>
    <property type="match status" value="1"/>
</dbReference>
<protein>
    <submittedName>
        <fullName evidence="3">Phytase</fullName>
    </submittedName>
</protein>
<organism evidence="3">
    <name type="scientific">Caulobacter sp. 73W</name>
    <dbReference type="NCBI Taxonomy" id="3161137"/>
    <lineage>
        <taxon>Bacteria</taxon>
        <taxon>Pseudomonadati</taxon>
        <taxon>Pseudomonadota</taxon>
        <taxon>Alphaproteobacteria</taxon>
        <taxon>Caulobacterales</taxon>
        <taxon>Caulobacteraceae</taxon>
        <taxon>Caulobacter</taxon>
    </lineage>
</organism>
<feature type="signal peptide" evidence="1">
    <location>
        <begin position="1"/>
        <end position="18"/>
    </location>
</feature>
<accession>A0AB39KTP5</accession>
<dbReference type="InterPro" id="IPR003431">
    <property type="entry name" value="B-propeller_Phytase"/>
</dbReference>
<evidence type="ECO:0000259" key="2">
    <source>
        <dbReference type="PROSITE" id="PS51662"/>
    </source>
</evidence>
<proteinExistence type="predicted"/>
<reference evidence="3" key="1">
    <citation type="submission" date="2024-06" db="EMBL/GenBank/DDBJ databases">
        <title>Caulobacter inopinatus, sp. nov.</title>
        <authorList>
            <person name="Donachie S.P."/>
        </authorList>
    </citation>
    <scope>NUCLEOTIDE SEQUENCE</scope>
    <source>
        <strain evidence="3">73W</strain>
    </source>
</reference>
<dbReference type="PROSITE" id="PS51662">
    <property type="entry name" value="BP_PHYTASE"/>
    <property type="match status" value="1"/>
</dbReference>
<keyword evidence="1" id="KW-0732">Signal</keyword>